<dbReference type="GO" id="GO:0016829">
    <property type="term" value="F:lyase activity"/>
    <property type="evidence" value="ECO:0007669"/>
    <property type="project" value="UniProtKB-KW"/>
</dbReference>
<feature type="domain" description="Cytochrome c-type biogenesis protein CcmF C-terminal" evidence="12">
    <location>
        <begin position="315"/>
        <end position="644"/>
    </location>
</feature>
<organism evidence="13 14">
    <name type="scientific">Phenylobacterium montanum</name>
    <dbReference type="NCBI Taxonomy" id="2823693"/>
    <lineage>
        <taxon>Bacteria</taxon>
        <taxon>Pseudomonadati</taxon>
        <taxon>Pseudomonadota</taxon>
        <taxon>Alphaproteobacteria</taxon>
        <taxon>Caulobacterales</taxon>
        <taxon>Caulobacteraceae</taxon>
        <taxon>Phenylobacterium</taxon>
    </lineage>
</organism>
<reference evidence="13" key="1">
    <citation type="submission" date="2021-04" db="EMBL/GenBank/DDBJ databases">
        <title>The complete genome sequence of Caulobacter sp. S6.</title>
        <authorList>
            <person name="Tang Y."/>
            <person name="Ouyang W."/>
            <person name="Liu Q."/>
            <person name="Huang B."/>
            <person name="Guo Z."/>
            <person name="Lei P."/>
        </authorList>
    </citation>
    <scope>NUCLEOTIDE SEQUENCE</scope>
    <source>
        <strain evidence="13">S6</strain>
    </source>
</reference>
<keyword evidence="8 10" id="KW-0472">Membrane</keyword>
<dbReference type="PANTHER" id="PTHR43653">
    <property type="entry name" value="CYTOCHROME C ASSEMBLY PROTEIN-RELATED"/>
    <property type="match status" value="1"/>
</dbReference>
<dbReference type="PANTHER" id="PTHR43653:SF1">
    <property type="entry name" value="CYTOCHROME C-TYPE BIOGENESIS PROTEIN CCMF"/>
    <property type="match status" value="1"/>
</dbReference>
<evidence type="ECO:0000313" key="14">
    <source>
        <dbReference type="Proteomes" id="UP000676409"/>
    </source>
</evidence>
<feature type="transmembrane region" description="Helical" evidence="10">
    <location>
        <begin position="126"/>
        <end position="144"/>
    </location>
</feature>
<evidence type="ECO:0000256" key="4">
    <source>
        <dbReference type="ARBA" id="ARBA00022519"/>
    </source>
</evidence>
<feature type="transmembrane region" description="Helical" evidence="10">
    <location>
        <begin position="175"/>
        <end position="195"/>
    </location>
</feature>
<keyword evidence="7 10" id="KW-1133">Transmembrane helix</keyword>
<evidence type="ECO:0000256" key="7">
    <source>
        <dbReference type="ARBA" id="ARBA00022989"/>
    </source>
</evidence>
<feature type="transmembrane region" description="Helical" evidence="10">
    <location>
        <begin position="313"/>
        <end position="331"/>
    </location>
</feature>
<dbReference type="InterPro" id="IPR002541">
    <property type="entry name" value="Cyt_c_assembly"/>
</dbReference>
<dbReference type="GO" id="GO:0017004">
    <property type="term" value="P:cytochrome complex assembly"/>
    <property type="evidence" value="ECO:0007669"/>
    <property type="project" value="UniProtKB-KW"/>
</dbReference>
<dbReference type="KEGG" id="caul:KCG34_13470"/>
<feature type="transmembrane region" description="Helical" evidence="10">
    <location>
        <begin position="272"/>
        <end position="293"/>
    </location>
</feature>
<keyword evidence="4" id="KW-0997">Cell inner membrane</keyword>
<keyword evidence="5 10" id="KW-0812">Transmembrane</keyword>
<evidence type="ECO:0000256" key="1">
    <source>
        <dbReference type="ARBA" id="ARBA00004429"/>
    </source>
</evidence>
<dbReference type="Pfam" id="PF01578">
    <property type="entry name" value="Cytochrom_C_asm"/>
    <property type="match status" value="1"/>
</dbReference>
<evidence type="ECO:0000256" key="10">
    <source>
        <dbReference type="SAM" id="Phobius"/>
    </source>
</evidence>
<keyword evidence="14" id="KW-1185">Reference proteome</keyword>
<comment type="similarity">
    <text evidence="2">Belongs to the CcmF/CycK/Ccl1/NrfE/CcsA family.</text>
</comment>
<evidence type="ECO:0000256" key="3">
    <source>
        <dbReference type="ARBA" id="ARBA00022475"/>
    </source>
</evidence>
<evidence type="ECO:0000256" key="6">
    <source>
        <dbReference type="ARBA" id="ARBA00022748"/>
    </source>
</evidence>
<dbReference type="InterPro" id="IPR032523">
    <property type="entry name" value="CcmF_C"/>
</dbReference>
<feature type="transmembrane region" description="Helical" evidence="10">
    <location>
        <begin position="389"/>
        <end position="413"/>
    </location>
</feature>
<dbReference type="InterPro" id="IPR003568">
    <property type="entry name" value="Cyt_c_biogenesis_CcmF"/>
</dbReference>
<dbReference type="NCBIfam" id="NF007691">
    <property type="entry name" value="PRK10369.1"/>
    <property type="match status" value="1"/>
</dbReference>
<dbReference type="GO" id="GO:0015232">
    <property type="term" value="F:heme transmembrane transporter activity"/>
    <property type="evidence" value="ECO:0007669"/>
    <property type="project" value="InterPro"/>
</dbReference>
<evidence type="ECO:0000256" key="2">
    <source>
        <dbReference type="ARBA" id="ARBA00009186"/>
    </source>
</evidence>
<feature type="transmembrane region" description="Helical" evidence="10">
    <location>
        <begin position="425"/>
        <end position="442"/>
    </location>
</feature>
<dbReference type="GO" id="GO:0020037">
    <property type="term" value="F:heme binding"/>
    <property type="evidence" value="ECO:0007669"/>
    <property type="project" value="InterPro"/>
</dbReference>
<evidence type="ECO:0000256" key="5">
    <source>
        <dbReference type="ARBA" id="ARBA00022692"/>
    </source>
</evidence>
<name>A0A975FVK3_9CAUL</name>
<keyword evidence="13" id="KW-0456">Lyase</keyword>
<feature type="transmembrane region" description="Helical" evidence="10">
    <location>
        <begin position="493"/>
        <end position="512"/>
    </location>
</feature>
<comment type="function">
    <text evidence="9">Required for the biogenesis of c-type cytochromes. Possible subunit of a heme lyase.</text>
</comment>
<gene>
    <name evidence="13" type="ORF">KCG34_13470</name>
</gene>
<evidence type="ECO:0000313" key="13">
    <source>
        <dbReference type="EMBL" id="QUD86110.1"/>
    </source>
</evidence>
<accession>A0A975FVK3</accession>
<dbReference type="Proteomes" id="UP000676409">
    <property type="component" value="Chromosome"/>
</dbReference>
<feature type="domain" description="Cytochrome c assembly protein" evidence="11">
    <location>
        <begin position="89"/>
        <end position="295"/>
    </location>
</feature>
<evidence type="ECO:0000259" key="12">
    <source>
        <dbReference type="Pfam" id="PF16327"/>
    </source>
</evidence>
<feature type="transmembrane region" description="Helical" evidence="10">
    <location>
        <begin position="622"/>
        <end position="642"/>
    </location>
</feature>
<feature type="transmembrane region" description="Helical" evidence="10">
    <location>
        <begin position="207"/>
        <end position="229"/>
    </location>
</feature>
<keyword evidence="6" id="KW-0201">Cytochrome c-type biogenesis</keyword>
<keyword evidence="3" id="KW-1003">Cell membrane</keyword>
<dbReference type="Pfam" id="PF16327">
    <property type="entry name" value="CcmF_C"/>
    <property type="match status" value="1"/>
</dbReference>
<feature type="transmembrane region" description="Helical" evidence="10">
    <location>
        <begin position="448"/>
        <end position="466"/>
    </location>
</feature>
<comment type="subcellular location">
    <subcellularLocation>
        <location evidence="1">Cell inner membrane</location>
        <topology evidence="1">Multi-pass membrane protein</topology>
    </subcellularLocation>
</comment>
<dbReference type="AlphaFoldDB" id="A0A975FVK3"/>
<feature type="transmembrane region" description="Helical" evidence="10">
    <location>
        <begin position="352"/>
        <end position="374"/>
    </location>
</feature>
<dbReference type="InterPro" id="IPR003567">
    <property type="entry name" value="Cyt_c_biogenesis"/>
</dbReference>
<evidence type="ECO:0000256" key="8">
    <source>
        <dbReference type="ARBA" id="ARBA00023136"/>
    </source>
</evidence>
<evidence type="ECO:0000259" key="11">
    <source>
        <dbReference type="Pfam" id="PF01578"/>
    </source>
</evidence>
<dbReference type="GO" id="GO:0005886">
    <property type="term" value="C:plasma membrane"/>
    <property type="evidence" value="ECO:0007669"/>
    <property type="project" value="UniProtKB-SubCell"/>
</dbReference>
<evidence type="ECO:0000256" key="9">
    <source>
        <dbReference type="ARBA" id="ARBA00037230"/>
    </source>
</evidence>
<feature type="transmembrane region" description="Helical" evidence="10">
    <location>
        <begin position="249"/>
        <end position="265"/>
    </location>
</feature>
<dbReference type="RefSeq" id="WP_211936162.1">
    <property type="nucleotide sequence ID" value="NZ_CP073078.1"/>
</dbReference>
<protein>
    <submittedName>
        <fullName evidence="13">Heme lyase CcmF/NrfE family subunit</fullName>
    </submittedName>
</protein>
<sequence length="662" mass="69478">MNAEFGSFALVLALALSLAQVALSVAGRMRGSAALTGAGEGAAGGAFAATAFAFGCLMIAFVTSDFSVANVAANSHTAKPLLYKISGVWGSHEGSMLLWDLALTGFGACIALGGDSLPPRLKATTVAVQGSLGLLFIGYTVFASNPLLRVAFPPVEGNSLNPILQDPFLAIHPPFLYSGYVGLSVVFSLAVAGLIEGHIGAAWARWVRPWTLGAWSLLTIGIMLGSFWAYYELGWGGWWFWDPVENASFMPWLAATALLHSAVVTEKRGSLAAWTIFLALLAFTFSMLGAFLVRSGILTSVHAFAVDPKRGTLLLIILGLAAGSGFALFAWRAPALAPGGLFAPISREGALVLNNLFIAISAFAVLYGTLYPLIVQALNGSAISVGPPWFNIVFGGIMSGAILILPIGPLLAWKRGDLAGALQRLWIAAALAVGAGVLVTVLSARLSWLPIVGVTVGAWLIFGALAELAERMRLGRAGPAEAFRRLCNLPRGAFGMTLAHIGVGVFILGAAYETTYRVEAAAVLAPGDHLKVGAYDLALNSVGDAEGKNYLAQRGSLTVTRAGQPICQAAPERRLYAPGRQSTSKVALCEHKLGDVYIVLGEQRPGPHGGLGWLVRAYWNPWARLIFGGPLLMAIGGAVSLSDRRLRIAAPRRAAQVAEARA</sequence>
<dbReference type="EMBL" id="CP073078">
    <property type="protein sequence ID" value="QUD86110.1"/>
    <property type="molecule type" value="Genomic_DNA"/>
</dbReference>
<dbReference type="PRINTS" id="PR01410">
    <property type="entry name" value="CCBIOGENESIS"/>
</dbReference>
<dbReference type="PRINTS" id="PR01411">
    <property type="entry name" value="CCMFBIOGNSIS"/>
</dbReference>
<proteinExistence type="inferred from homology"/>